<dbReference type="PANTHER" id="PTHR10151:SF120">
    <property type="entry name" value="BIS(5'-ADENOSYL)-TRIPHOSPHATASE"/>
    <property type="match status" value="1"/>
</dbReference>
<dbReference type="PANTHER" id="PTHR10151">
    <property type="entry name" value="ECTONUCLEOTIDE PYROPHOSPHATASE/PHOSPHODIESTERASE"/>
    <property type="match status" value="1"/>
</dbReference>
<organism evidence="1 2">
    <name type="scientific">Croceitalea marina</name>
    <dbReference type="NCBI Taxonomy" id="1775166"/>
    <lineage>
        <taxon>Bacteria</taxon>
        <taxon>Pseudomonadati</taxon>
        <taxon>Bacteroidota</taxon>
        <taxon>Flavobacteriia</taxon>
        <taxon>Flavobacteriales</taxon>
        <taxon>Flavobacteriaceae</taxon>
        <taxon>Croceitalea</taxon>
    </lineage>
</organism>
<dbReference type="InterPro" id="IPR002591">
    <property type="entry name" value="Phosphodiest/P_Trfase"/>
</dbReference>
<dbReference type="PROSITE" id="PS51257">
    <property type="entry name" value="PROKAR_LIPOPROTEIN"/>
    <property type="match status" value="1"/>
</dbReference>
<dbReference type="Pfam" id="PF01663">
    <property type="entry name" value="Phosphodiest"/>
    <property type="match status" value="1"/>
</dbReference>
<dbReference type="Gene3D" id="3.40.720.10">
    <property type="entry name" value="Alkaline Phosphatase, subunit A"/>
    <property type="match status" value="1"/>
</dbReference>
<sequence length="428" mass="48569">MSKKTYLFSIVCTLFVLFLSCKSSNSLVKGTPITNSKAAQQKPYLILISLDGFRWDYVERFQPPNLVEFIKNGVQAESLIPAFPSKTFPNHYTIATGMYPDKHGIIGNSFYSYKKDKLYRLGNRETVEDGNFYGGTPIWVAAEKENMVSASFFFVGTEADVQGMHPSYYYTFDNKIQSDVRVNQALDWLAMPKKKRPHLITMYFSDMDNTGHDYGPSNDEKIKETLYALDKHLGDLFKGVKQTALPVNIIIVSDHGMKDIAVNNYLPIQAVENPSLYKTLNNGAIVNIHPNDNSQIDSIYTYLKTKEQNFKVYKTEDTPGFEHTPQNEDWGKLQVLPDMGYYFTSQKRIEMLLKGDNKNFGVHGYDPNLKEMHGIFYANGPAFKNGYITDAVKNIHIYPVMSKILGLEIPNDIDGDLNELIDVLNAAD</sequence>
<protein>
    <submittedName>
        <fullName evidence="1">Ectonucleotide pyrophosphatase/phosphodiesterase</fullName>
    </submittedName>
</protein>
<dbReference type="Proteomes" id="UP001597526">
    <property type="component" value="Unassembled WGS sequence"/>
</dbReference>
<gene>
    <name evidence="1" type="ORF">ACFSQJ_01245</name>
</gene>
<dbReference type="Gene3D" id="3.30.1360.180">
    <property type="match status" value="1"/>
</dbReference>
<dbReference type="SUPFAM" id="SSF53649">
    <property type="entry name" value="Alkaline phosphatase-like"/>
    <property type="match status" value="1"/>
</dbReference>
<evidence type="ECO:0000313" key="1">
    <source>
        <dbReference type="EMBL" id="MFD2585532.1"/>
    </source>
</evidence>
<reference evidence="2" key="1">
    <citation type="journal article" date="2019" name="Int. J. Syst. Evol. Microbiol.">
        <title>The Global Catalogue of Microorganisms (GCM) 10K type strain sequencing project: providing services to taxonomists for standard genome sequencing and annotation.</title>
        <authorList>
            <consortium name="The Broad Institute Genomics Platform"/>
            <consortium name="The Broad Institute Genome Sequencing Center for Infectious Disease"/>
            <person name="Wu L."/>
            <person name="Ma J."/>
        </authorList>
    </citation>
    <scope>NUCLEOTIDE SEQUENCE [LARGE SCALE GENOMIC DNA]</scope>
    <source>
        <strain evidence="2">KCTC 52368</strain>
    </source>
</reference>
<name>A0ABW5MQP5_9FLAO</name>
<accession>A0ABW5MQP5</accession>
<keyword evidence="2" id="KW-1185">Reference proteome</keyword>
<dbReference type="InterPro" id="IPR017850">
    <property type="entry name" value="Alkaline_phosphatase_core_sf"/>
</dbReference>
<evidence type="ECO:0000313" key="2">
    <source>
        <dbReference type="Proteomes" id="UP001597526"/>
    </source>
</evidence>
<comment type="caution">
    <text evidence="1">The sequence shown here is derived from an EMBL/GenBank/DDBJ whole genome shotgun (WGS) entry which is preliminary data.</text>
</comment>
<dbReference type="CDD" id="cd16018">
    <property type="entry name" value="Enpp"/>
    <property type="match status" value="1"/>
</dbReference>
<dbReference type="RefSeq" id="WP_377764930.1">
    <property type="nucleotide sequence ID" value="NZ_JBHULB010000005.1"/>
</dbReference>
<dbReference type="EMBL" id="JBHULB010000005">
    <property type="protein sequence ID" value="MFD2585532.1"/>
    <property type="molecule type" value="Genomic_DNA"/>
</dbReference>
<proteinExistence type="predicted"/>